<dbReference type="OMA" id="NCFRFAR"/>
<dbReference type="Proteomes" id="UP000031668">
    <property type="component" value="Unassembled WGS sequence"/>
</dbReference>
<dbReference type="EMBL" id="JWZT01001161">
    <property type="protein sequence ID" value="KII72591.1"/>
    <property type="molecule type" value="Genomic_DNA"/>
</dbReference>
<evidence type="ECO:0000313" key="2">
    <source>
        <dbReference type="Proteomes" id="UP000031668"/>
    </source>
</evidence>
<organism evidence="1 2">
    <name type="scientific">Thelohanellus kitauei</name>
    <name type="common">Myxosporean</name>
    <dbReference type="NCBI Taxonomy" id="669202"/>
    <lineage>
        <taxon>Eukaryota</taxon>
        <taxon>Metazoa</taxon>
        <taxon>Cnidaria</taxon>
        <taxon>Myxozoa</taxon>
        <taxon>Myxosporea</taxon>
        <taxon>Bivalvulida</taxon>
        <taxon>Platysporina</taxon>
        <taxon>Myxobolidae</taxon>
        <taxon>Thelohanellus</taxon>
    </lineage>
</organism>
<dbReference type="InterPro" id="IPR011990">
    <property type="entry name" value="TPR-like_helical_dom_sf"/>
</dbReference>
<name>A0A0C2MZ40_THEKT</name>
<reference evidence="1 2" key="1">
    <citation type="journal article" date="2014" name="Genome Biol. Evol.">
        <title>The genome of the myxosporean Thelohanellus kitauei shows adaptations to nutrient acquisition within its fish host.</title>
        <authorList>
            <person name="Yang Y."/>
            <person name="Xiong J."/>
            <person name="Zhou Z."/>
            <person name="Huo F."/>
            <person name="Miao W."/>
            <person name="Ran C."/>
            <person name="Liu Y."/>
            <person name="Zhang J."/>
            <person name="Feng J."/>
            <person name="Wang M."/>
            <person name="Wang M."/>
            <person name="Wang L."/>
            <person name="Yao B."/>
        </authorList>
    </citation>
    <scope>NUCLEOTIDE SEQUENCE [LARGE SCALE GENOMIC DNA]</scope>
    <source>
        <strain evidence="1">Wuqing</strain>
    </source>
</reference>
<protein>
    <submittedName>
        <fullName evidence="1">Cell division cycle protein 23</fullName>
    </submittedName>
</protein>
<dbReference type="GO" id="GO:0051301">
    <property type="term" value="P:cell division"/>
    <property type="evidence" value="ECO:0007669"/>
    <property type="project" value="UniProtKB-KW"/>
</dbReference>
<keyword evidence="1" id="KW-0131">Cell cycle</keyword>
<comment type="caution">
    <text evidence="1">The sequence shown here is derived from an EMBL/GenBank/DDBJ whole genome shotgun (WGS) entry which is preliminary data.</text>
</comment>
<proteinExistence type="predicted"/>
<evidence type="ECO:0000313" key="1">
    <source>
        <dbReference type="EMBL" id="KII72591.1"/>
    </source>
</evidence>
<dbReference type="Gene3D" id="1.25.40.10">
    <property type="entry name" value="Tetratricopeptide repeat domain"/>
    <property type="match status" value="1"/>
</dbReference>
<dbReference type="OrthoDB" id="10262026at2759"/>
<accession>A0A0C2MZ40</accession>
<keyword evidence="1" id="KW-0132">Cell division</keyword>
<keyword evidence="2" id="KW-1185">Reference proteome</keyword>
<dbReference type="AlphaFoldDB" id="A0A0C2MZ40"/>
<gene>
    <name evidence="1" type="ORF">RF11_06421</name>
</gene>
<sequence>MKDFFLIELEKLLDVTKLNNLHWDNFNNIGITESVYFKSFAAIKLTRLDLIENAKNAFVELYEMDPYNIDSIDKFSNILYLKNDYIALSKLVKNCFRFARYKPQTCFAVGTPFFTS</sequence>